<reference evidence="1" key="2">
    <citation type="submission" date="2023-06" db="EMBL/GenBank/DDBJ databases">
        <authorList>
            <consortium name="Lawrence Berkeley National Laboratory"/>
            <person name="Haridas S."/>
            <person name="Hensen N."/>
            <person name="Bonometti L."/>
            <person name="Westerberg I."/>
            <person name="Brannstrom I.O."/>
            <person name="Guillou S."/>
            <person name="Cros-Aarteil S."/>
            <person name="Calhoun S."/>
            <person name="Kuo A."/>
            <person name="Mondo S."/>
            <person name="Pangilinan J."/>
            <person name="Riley R."/>
            <person name="Labutti K."/>
            <person name="Andreopoulos B."/>
            <person name="Lipzen A."/>
            <person name="Chen C."/>
            <person name="Yanf M."/>
            <person name="Daum C."/>
            <person name="Ng V."/>
            <person name="Clum A."/>
            <person name="Steindorff A."/>
            <person name="Ohm R."/>
            <person name="Martin F."/>
            <person name="Silar P."/>
            <person name="Natvig D."/>
            <person name="Lalanne C."/>
            <person name="Gautier V."/>
            <person name="Ament-Velasquez S.L."/>
            <person name="Kruys A."/>
            <person name="Hutchinson M.I."/>
            <person name="Powell A.J."/>
            <person name="Barry K."/>
            <person name="Miller A.N."/>
            <person name="Grigoriev I.V."/>
            <person name="Debuchy R."/>
            <person name="Gladieux P."/>
            <person name="Thoren M.H."/>
            <person name="Johannesson H."/>
        </authorList>
    </citation>
    <scope>NUCLEOTIDE SEQUENCE</scope>
    <source>
        <strain evidence="1">CBS 118394</strain>
    </source>
</reference>
<keyword evidence="2" id="KW-1185">Reference proteome</keyword>
<reference evidence="1" key="1">
    <citation type="journal article" date="2023" name="Mol. Phylogenet. Evol.">
        <title>Genome-scale phylogeny and comparative genomics of the fungal order Sordariales.</title>
        <authorList>
            <person name="Hensen N."/>
            <person name="Bonometti L."/>
            <person name="Westerberg I."/>
            <person name="Brannstrom I.O."/>
            <person name="Guillou S."/>
            <person name="Cros-Aarteil S."/>
            <person name="Calhoun S."/>
            <person name="Haridas S."/>
            <person name="Kuo A."/>
            <person name="Mondo S."/>
            <person name="Pangilinan J."/>
            <person name="Riley R."/>
            <person name="LaButti K."/>
            <person name="Andreopoulos B."/>
            <person name="Lipzen A."/>
            <person name="Chen C."/>
            <person name="Yan M."/>
            <person name="Daum C."/>
            <person name="Ng V."/>
            <person name="Clum A."/>
            <person name="Steindorff A."/>
            <person name="Ohm R.A."/>
            <person name="Martin F."/>
            <person name="Silar P."/>
            <person name="Natvig D.O."/>
            <person name="Lalanne C."/>
            <person name="Gautier V."/>
            <person name="Ament-Velasquez S.L."/>
            <person name="Kruys A."/>
            <person name="Hutchinson M.I."/>
            <person name="Powell A.J."/>
            <person name="Barry K."/>
            <person name="Miller A.N."/>
            <person name="Grigoriev I.V."/>
            <person name="Debuchy R."/>
            <person name="Gladieux P."/>
            <person name="Hiltunen Thoren M."/>
            <person name="Johannesson H."/>
        </authorList>
    </citation>
    <scope>NUCLEOTIDE SEQUENCE</scope>
    <source>
        <strain evidence="1">CBS 118394</strain>
    </source>
</reference>
<proteinExistence type="predicted"/>
<organism evidence="1 2">
    <name type="scientific">Apodospora peruviana</name>
    <dbReference type="NCBI Taxonomy" id="516989"/>
    <lineage>
        <taxon>Eukaryota</taxon>
        <taxon>Fungi</taxon>
        <taxon>Dikarya</taxon>
        <taxon>Ascomycota</taxon>
        <taxon>Pezizomycotina</taxon>
        <taxon>Sordariomycetes</taxon>
        <taxon>Sordariomycetidae</taxon>
        <taxon>Sordariales</taxon>
        <taxon>Lasiosphaeriaceae</taxon>
        <taxon>Apodospora</taxon>
    </lineage>
</organism>
<evidence type="ECO:0000313" key="1">
    <source>
        <dbReference type="EMBL" id="KAK3326362.1"/>
    </source>
</evidence>
<dbReference type="Proteomes" id="UP001283341">
    <property type="component" value="Unassembled WGS sequence"/>
</dbReference>
<gene>
    <name evidence="1" type="ORF">B0H66DRAFT_617359</name>
</gene>
<dbReference type="EMBL" id="JAUEDM010000002">
    <property type="protein sequence ID" value="KAK3326362.1"/>
    <property type="molecule type" value="Genomic_DNA"/>
</dbReference>
<evidence type="ECO:0000313" key="2">
    <source>
        <dbReference type="Proteomes" id="UP001283341"/>
    </source>
</evidence>
<accession>A0AAE0IJM9</accession>
<sequence length="268" mass="30184">MKCSSKGDKCLIWWMWLNPSTINLIKHVTRRSELHCVAGPICMSWGAFVANENKAVVAPRISSPSPGSRPATSRIRQFASIKRQRCSQLAGGQKLVSGKDRGAIGSWPSCSTFQTDSCPVSRAEWDVVFGSIGRVVQSVCTVRSNVGRPGPVLGVFLLAWDREAWESLWYSSFLSNAYRQSDRLRKEKTYLWIDRLFGLRPDMASMQHEGETGRQDTLWMCGLEGAERCRGLVSLFQPMLIELFWDRCIRLFHATIMAILGQYGLDSL</sequence>
<protein>
    <submittedName>
        <fullName evidence="1">Uncharacterized protein</fullName>
    </submittedName>
</protein>
<name>A0AAE0IJM9_9PEZI</name>
<dbReference type="AlphaFoldDB" id="A0AAE0IJM9"/>
<comment type="caution">
    <text evidence="1">The sequence shown here is derived from an EMBL/GenBank/DDBJ whole genome shotgun (WGS) entry which is preliminary data.</text>
</comment>